<dbReference type="RefSeq" id="WP_094102614.1">
    <property type="nucleotide sequence ID" value="NZ_MPOH02000006.1"/>
</dbReference>
<protein>
    <submittedName>
        <fullName evidence="1">Uncharacterized protein</fullName>
    </submittedName>
</protein>
<name>A0A1V6MWL8_9ACTN</name>
<comment type="caution">
    <text evidence="1">The sequence shown here is derived from an EMBL/GenBank/DDBJ whole genome shotgun (WGS) entry which is preliminary data.</text>
</comment>
<accession>A0A1V6MWL8</accession>
<organism evidence="1 2">
    <name type="scientific">Streptomyces phaeoluteigriseus</name>
    <dbReference type="NCBI Taxonomy" id="114686"/>
    <lineage>
        <taxon>Bacteria</taxon>
        <taxon>Bacillati</taxon>
        <taxon>Actinomycetota</taxon>
        <taxon>Actinomycetes</taxon>
        <taxon>Kitasatosporales</taxon>
        <taxon>Streptomycetaceae</taxon>
        <taxon>Streptomyces</taxon>
        <taxon>Streptomyces aurantiacus group</taxon>
    </lineage>
</organism>
<sequence>MLERVRRGDGPAVVHVRRPTRSTLRLPRQRPVPGRADPLAEAAFLLHRRQVVGDGVRVRQRCGETLAGGRGAVRRCGRPSGPR</sequence>
<evidence type="ECO:0000313" key="1">
    <source>
        <dbReference type="EMBL" id="OQD56861.1"/>
    </source>
</evidence>
<dbReference type="AlphaFoldDB" id="A0A1V6MWL8"/>
<dbReference type="STRING" id="114686.BM536_005580"/>
<reference evidence="1 2" key="2">
    <citation type="submission" date="2017-02" db="EMBL/GenBank/DDBJ databases">
        <title>Draft genome sequence of Streptomyces phaeoluteigriseus type strain DSM41896.</title>
        <authorList>
            <person name="Salih T.S."/>
            <person name="Algora Gallardo L."/>
            <person name="Melo Santos T."/>
            <person name="Filgueira Martinez S."/>
            <person name="Herron P.R."/>
        </authorList>
    </citation>
    <scope>NUCLEOTIDE SEQUENCE [LARGE SCALE GENOMIC DNA]</scope>
    <source>
        <strain evidence="1 2">DSM 41896</strain>
    </source>
</reference>
<dbReference type="EMBL" id="MPOH02000006">
    <property type="protein sequence ID" value="OQD56861.1"/>
    <property type="molecule type" value="Genomic_DNA"/>
</dbReference>
<reference evidence="2" key="1">
    <citation type="submission" date="2016-11" db="EMBL/GenBank/DDBJ databases">
        <authorList>
            <person name="Schniete J.K."/>
            <person name="Salih T."/>
            <person name="Algora Gallardo L."/>
            <person name="Martinez Fernandez S."/>
            <person name="Herron P.R."/>
        </authorList>
    </citation>
    <scope>NUCLEOTIDE SEQUENCE [LARGE SCALE GENOMIC DNA]</scope>
    <source>
        <strain evidence="2">DSM 41896</strain>
    </source>
</reference>
<gene>
    <name evidence="1" type="ORF">BM536_005580</name>
</gene>
<dbReference type="Proteomes" id="UP000184286">
    <property type="component" value="Unassembled WGS sequence"/>
</dbReference>
<proteinExistence type="predicted"/>
<evidence type="ECO:0000313" key="2">
    <source>
        <dbReference type="Proteomes" id="UP000184286"/>
    </source>
</evidence>